<dbReference type="OrthoDB" id="195610at2"/>
<feature type="transmembrane region" description="Helical" evidence="1">
    <location>
        <begin position="31"/>
        <end position="51"/>
    </location>
</feature>
<reference evidence="3" key="1">
    <citation type="submission" date="2016-10" db="EMBL/GenBank/DDBJ databases">
        <authorList>
            <person name="Varghese N."/>
            <person name="Submissions S."/>
        </authorList>
    </citation>
    <scope>NUCLEOTIDE SEQUENCE [LARGE SCALE GENOMIC DNA]</scope>
    <source>
        <strain evidence="3">DSM 26348</strain>
    </source>
</reference>
<keyword evidence="1" id="KW-0472">Membrane</keyword>
<feature type="transmembrane region" description="Helical" evidence="1">
    <location>
        <begin position="63"/>
        <end position="82"/>
    </location>
</feature>
<keyword evidence="1" id="KW-1133">Transmembrane helix</keyword>
<dbReference type="AlphaFoldDB" id="A0A1I3RXH9"/>
<dbReference type="EMBL" id="FOQD01000022">
    <property type="protein sequence ID" value="SFJ51115.1"/>
    <property type="molecule type" value="Genomic_DNA"/>
</dbReference>
<gene>
    <name evidence="2" type="ORF">SAMN05421753_12236</name>
</gene>
<evidence type="ECO:0000313" key="2">
    <source>
        <dbReference type="EMBL" id="SFJ51115.1"/>
    </source>
</evidence>
<protein>
    <submittedName>
        <fullName evidence="2">Uncharacterized protein</fullName>
    </submittedName>
</protein>
<keyword evidence="3" id="KW-1185">Reference proteome</keyword>
<sequence>MPGVVYLLSAAVSCLCAVLLFQGYRQHAVRLLLWSGLCFAGLTLDNLLLYVDQIVLPDVDLAILRRLPGLAGIVLLNVGLIWDSK</sequence>
<accession>A0A1I3RXH9</accession>
<evidence type="ECO:0000256" key="1">
    <source>
        <dbReference type="SAM" id="Phobius"/>
    </source>
</evidence>
<evidence type="ECO:0000313" key="3">
    <source>
        <dbReference type="Proteomes" id="UP000199518"/>
    </source>
</evidence>
<dbReference type="Proteomes" id="UP000199518">
    <property type="component" value="Unassembled WGS sequence"/>
</dbReference>
<feature type="transmembrane region" description="Helical" evidence="1">
    <location>
        <begin position="6"/>
        <end position="24"/>
    </location>
</feature>
<dbReference type="STRING" id="1576369.SAMN05421753_12236"/>
<dbReference type="RefSeq" id="WP_092056351.1">
    <property type="nucleotide sequence ID" value="NZ_FOQD01000022.1"/>
</dbReference>
<name>A0A1I3RXH9_9PLAN</name>
<dbReference type="InterPro" id="IPR046027">
    <property type="entry name" value="DUF5985"/>
</dbReference>
<dbReference type="Pfam" id="PF19447">
    <property type="entry name" value="DUF5985"/>
    <property type="match status" value="1"/>
</dbReference>
<keyword evidence="1" id="KW-0812">Transmembrane</keyword>
<organism evidence="2 3">
    <name type="scientific">Planctomicrobium piriforme</name>
    <dbReference type="NCBI Taxonomy" id="1576369"/>
    <lineage>
        <taxon>Bacteria</taxon>
        <taxon>Pseudomonadati</taxon>
        <taxon>Planctomycetota</taxon>
        <taxon>Planctomycetia</taxon>
        <taxon>Planctomycetales</taxon>
        <taxon>Planctomycetaceae</taxon>
        <taxon>Planctomicrobium</taxon>
    </lineage>
</organism>
<proteinExistence type="predicted"/>